<evidence type="ECO:0000256" key="2">
    <source>
        <dbReference type="ARBA" id="ARBA00022556"/>
    </source>
</evidence>
<keyword evidence="5" id="KW-0443">Lipid metabolism</keyword>
<dbReference type="GO" id="GO:0009245">
    <property type="term" value="P:lipid A biosynthetic process"/>
    <property type="evidence" value="ECO:0007669"/>
    <property type="project" value="UniProtKB-KW"/>
</dbReference>
<name>A0A9D7SVP4_9BACT</name>
<dbReference type="Proteomes" id="UP000808337">
    <property type="component" value="Unassembled WGS sequence"/>
</dbReference>
<dbReference type="InterPro" id="IPR056729">
    <property type="entry name" value="GMPPB_C"/>
</dbReference>
<evidence type="ECO:0000256" key="4">
    <source>
        <dbReference type="ARBA" id="ARBA00022737"/>
    </source>
</evidence>
<comment type="caution">
    <text evidence="9">The sequence shown here is derived from an EMBL/GenBank/DDBJ whole genome shotgun (WGS) entry which is preliminary data.</text>
</comment>
<keyword evidence="6" id="KW-0012">Acyltransferase</keyword>
<evidence type="ECO:0000313" key="9">
    <source>
        <dbReference type="EMBL" id="MBK9982565.1"/>
    </source>
</evidence>
<dbReference type="InterPro" id="IPR011004">
    <property type="entry name" value="Trimer_LpxA-like_sf"/>
</dbReference>
<keyword evidence="2" id="KW-0441">Lipid A biosynthesis</keyword>
<evidence type="ECO:0000313" key="10">
    <source>
        <dbReference type="Proteomes" id="UP000808337"/>
    </source>
</evidence>
<dbReference type="Pfam" id="PF25087">
    <property type="entry name" value="GMPPB_C"/>
    <property type="match status" value="1"/>
</dbReference>
<gene>
    <name evidence="9" type="ORF">IPP15_09080</name>
</gene>
<dbReference type="Gene3D" id="2.160.10.10">
    <property type="entry name" value="Hexapeptide repeat proteins"/>
    <property type="match status" value="1"/>
</dbReference>
<evidence type="ECO:0000259" key="8">
    <source>
        <dbReference type="Pfam" id="PF25087"/>
    </source>
</evidence>
<feature type="domain" description="UDP-3-O-[3-hydroxymyristoyl] glucosamine N-acyltransferase non-repeat region" evidence="7">
    <location>
        <begin position="30"/>
        <end position="90"/>
    </location>
</feature>
<keyword evidence="1" id="KW-0444">Lipid biosynthesis</keyword>
<evidence type="ECO:0000256" key="3">
    <source>
        <dbReference type="ARBA" id="ARBA00022679"/>
    </source>
</evidence>
<evidence type="ECO:0000256" key="6">
    <source>
        <dbReference type="ARBA" id="ARBA00023315"/>
    </source>
</evidence>
<evidence type="ECO:0000256" key="1">
    <source>
        <dbReference type="ARBA" id="ARBA00022516"/>
    </source>
</evidence>
<evidence type="ECO:0000256" key="5">
    <source>
        <dbReference type="ARBA" id="ARBA00023098"/>
    </source>
</evidence>
<dbReference type="Pfam" id="PF14602">
    <property type="entry name" value="Hexapep_2"/>
    <property type="match status" value="1"/>
</dbReference>
<protein>
    <submittedName>
        <fullName evidence="9">UDP-3-O-(3-hydroxymyristoyl)glucosamine N-acyltransferase</fullName>
    </submittedName>
</protein>
<dbReference type="AlphaFoldDB" id="A0A9D7SVP4"/>
<dbReference type="GO" id="GO:0016410">
    <property type="term" value="F:N-acyltransferase activity"/>
    <property type="evidence" value="ECO:0007669"/>
    <property type="project" value="InterPro"/>
</dbReference>
<sequence length="312" mass="33579">MNFESPIPVKEIASWIGATILGEDTIMAAGINEIHKVREGDVTFVDHPKYYNASLQSSASIIIVPSTMECPPGKALLVVEKPFLAYEEIVNRFRPVQALNTTARENYIIDPSAIIEPGAIIGQNVTIGKNCHIQAGAIIRPYSYLGDRVIIHSGAVIGVQAFYFKKWPDQYQAWTGCGRVIIEDDVWIGAGSTVAQGVSGDTIIGAGTKIDCQVMIGHGVVIGKNCLLAAQVGIAGKTIIGDWCVIYGQAGITQNLHIGDRTVVYAQSGVMNDLEGGHTYFGSPAGEAKMKFKEMTALKNLASDVIKKKENK</sequence>
<keyword evidence="4" id="KW-0677">Repeat</keyword>
<evidence type="ECO:0000259" key="7">
    <source>
        <dbReference type="Pfam" id="PF04613"/>
    </source>
</evidence>
<dbReference type="PANTHER" id="PTHR43378">
    <property type="entry name" value="UDP-3-O-ACYLGLUCOSAMINE N-ACYLTRANSFERASE"/>
    <property type="match status" value="1"/>
</dbReference>
<dbReference type="GO" id="GO:0016020">
    <property type="term" value="C:membrane"/>
    <property type="evidence" value="ECO:0007669"/>
    <property type="project" value="GOC"/>
</dbReference>
<dbReference type="Gene3D" id="3.40.1390.10">
    <property type="entry name" value="MurE/MurF, N-terminal domain"/>
    <property type="match status" value="1"/>
</dbReference>
<accession>A0A9D7SVP4</accession>
<dbReference type="Pfam" id="PF00132">
    <property type="entry name" value="Hexapep"/>
    <property type="match status" value="1"/>
</dbReference>
<dbReference type="Pfam" id="PF04613">
    <property type="entry name" value="LpxD"/>
    <property type="match status" value="1"/>
</dbReference>
<dbReference type="InterPro" id="IPR007691">
    <property type="entry name" value="LpxD"/>
</dbReference>
<organism evidence="9 10">
    <name type="scientific">Candidatus Opimibacter skivensis</name>
    <dbReference type="NCBI Taxonomy" id="2982028"/>
    <lineage>
        <taxon>Bacteria</taxon>
        <taxon>Pseudomonadati</taxon>
        <taxon>Bacteroidota</taxon>
        <taxon>Saprospiria</taxon>
        <taxon>Saprospirales</taxon>
        <taxon>Saprospiraceae</taxon>
        <taxon>Candidatus Opimibacter</taxon>
    </lineage>
</organism>
<dbReference type="EMBL" id="JADKGY010000006">
    <property type="protein sequence ID" value="MBK9982565.1"/>
    <property type="molecule type" value="Genomic_DNA"/>
</dbReference>
<dbReference type="InterPro" id="IPR001451">
    <property type="entry name" value="Hexapep"/>
</dbReference>
<reference evidence="9 10" key="1">
    <citation type="submission" date="2020-10" db="EMBL/GenBank/DDBJ databases">
        <title>Connecting structure to function with the recovery of over 1000 high-quality activated sludge metagenome-assembled genomes encoding full-length rRNA genes using long-read sequencing.</title>
        <authorList>
            <person name="Singleton C.M."/>
            <person name="Petriglieri F."/>
            <person name="Kristensen J.M."/>
            <person name="Kirkegaard R.H."/>
            <person name="Michaelsen T.Y."/>
            <person name="Andersen M.H."/>
            <person name="Karst S.M."/>
            <person name="Dueholm M.S."/>
            <person name="Nielsen P.H."/>
            <person name="Albertsen M."/>
        </authorList>
    </citation>
    <scope>NUCLEOTIDE SEQUENCE [LARGE SCALE GENOMIC DNA]</scope>
    <source>
        <strain evidence="9">Ribe_18-Q3-R11-54_MAXAC.273</strain>
    </source>
</reference>
<dbReference type="InterPro" id="IPR020573">
    <property type="entry name" value="UDP_GlcNAc_AcTrfase_non-rep"/>
</dbReference>
<dbReference type="SUPFAM" id="SSF51161">
    <property type="entry name" value="Trimeric LpxA-like enzymes"/>
    <property type="match status" value="1"/>
</dbReference>
<dbReference type="CDD" id="cd03352">
    <property type="entry name" value="LbH_LpxD"/>
    <property type="match status" value="1"/>
</dbReference>
<feature type="domain" description="Mannose-1-phosphate guanyltransferase C-terminal" evidence="8">
    <location>
        <begin position="105"/>
        <end position="157"/>
    </location>
</feature>
<proteinExistence type="predicted"/>
<keyword evidence="3" id="KW-0808">Transferase</keyword>
<dbReference type="PANTHER" id="PTHR43378:SF2">
    <property type="entry name" value="UDP-3-O-ACYLGLUCOSAMINE N-ACYLTRANSFERASE 1, MITOCHONDRIAL-RELATED"/>
    <property type="match status" value="1"/>
</dbReference>